<keyword evidence="1" id="KW-1133">Transmembrane helix</keyword>
<evidence type="ECO:0000256" key="1">
    <source>
        <dbReference type="SAM" id="Phobius"/>
    </source>
</evidence>
<evidence type="ECO:0000313" key="3">
    <source>
        <dbReference type="Proteomes" id="UP001595699"/>
    </source>
</evidence>
<sequence length="80" mass="8099">MSRCYQHPSAAPVPLPGDPGVKVCSKCPTVVSGEPTSWNRAGTRLQRNQPKHAGNAPATGCLPLIGLVALAILAALTGGA</sequence>
<dbReference type="Proteomes" id="UP001595699">
    <property type="component" value="Unassembled WGS sequence"/>
</dbReference>
<name>A0ABV7YBB1_9ACTN</name>
<feature type="transmembrane region" description="Helical" evidence="1">
    <location>
        <begin position="54"/>
        <end position="76"/>
    </location>
</feature>
<organism evidence="2 3">
    <name type="scientific">Tenggerimyces flavus</name>
    <dbReference type="NCBI Taxonomy" id="1708749"/>
    <lineage>
        <taxon>Bacteria</taxon>
        <taxon>Bacillati</taxon>
        <taxon>Actinomycetota</taxon>
        <taxon>Actinomycetes</taxon>
        <taxon>Propionibacteriales</taxon>
        <taxon>Nocardioidaceae</taxon>
        <taxon>Tenggerimyces</taxon>
    </lineage>
</organism>
<comment type="caution">
    <text evidence="2">The sequence shown here is derived from an EMBL/GenBank/DDBJ whole genome shotgun (WGS) entry which is preliminary data.</text>
</comment>
<evidence type="ECO:0000313" key="2">
    <source>
        <dbReference type="EMBL" id="MFC3762048.1"/>
    </source>
</evidence>
<keyword evidence="3" id="KW-1185">Reference proteome</keyword>
<accession>A0ABV7YBB1</accession>
<gene>
    <name evidence="2" type="ORF">ACFOUW_14490</name>
</gene>
<keyword evidence="1" id="KW-0472">Membrane</keyword>
<reference evidence="3" key="1">
    <citation type="journal article" date="2019" name="Int. J. Syst. Evol. Microbiol.">
        <title>The Global Catalogue of Microorganisms (GCM) 10K type strain sequencing project: providing services to taxonomists for standard genome sequencing and annotation.</title>
        <authorList>
            <consortium name="The Broad Institute Genomics Platform"/>
            <consortium name="The Broad Institute Genome Sequencing Center for Infectious Disease"/>
            <person name="Wu L."/>
            <person name="Ma J."/>
        </authorList>
    </citation>
    <scope>NUCLEOTIDE SEQUENCE [LARGE SCALE GENOMIC DNA]</scope>
    <source>
        <strain evidence="3">CGMCC 4.7241</strain>
    </source>
</reference>
<dbReference type="RefSeq" id="WP_205120595.1">
    <property type="nucleotide sequence ID" value="NZ_JAFBCM010000001.1"/>
</dbReference>
<proteinExistence type="predicted"/>
<keyword evidence="1" id="KW-0812">Transmembrane</keyword>
<protein>
    <submittedName>
        <fullName evidence="2">Uncharacterized protein</fullName>
    </submittedName>
</protein>
<dbReference type="EMBL" id="JBHRZH010000012">
    <property type="protein sequence ID" value="MFC3762048.1"/>
    <property type="molecule type" value="Genomic_DNA"/>
</dbReference>